<evidence type="ECO:0000256" key="1">
    <source>
        <dbReference type="SAM" id="MobiDB-lite"/>
    </source>
</evidence>
<dbReference type="PANTHER" id="PTHR33995:SF13">
    <property type="entry name" value="CTCK DOMAIN-CONTAINING PROTEIN"/>
    <property type="match status" value="1"/>
</dbReference>
<organism evidence="3 4">
    <name type="scientific">Panagrellus redivivus</name>
    <name type="common">Microworm</name>
    <dbReference type="NCBI Taxonomy" id="6233"/>
    <lineage>
        <taxon>Eukaryota</taxon>
        <taxon>Metazoa</taxon>
        <taxon>Ecdysozoa</taxon>
        <taxon>Nematoda</taxon>
        <taxon>Chromadorea</taxon>
        <taxon>Rhabditida</taxon>
        <taxon>Tylenchina</taxon>
        <taxon>Panagrolaimomorpha</taxon>
        <taxon>Panagrolaimoidea</taxon>
        <taxon>Panagrolaimidae</taxon>
        <taxon>Panagrellus</taxon>
    </lineage>
</organism>
<sequence length="378" mass="41830">MPTWRIHVALVAVLVITLPVQANARPPKENFFSKFFDSVIPWRRSASEAPPTTTPNAEIESILNAIDTTTDENVKISNGRLMLNGTDLFAVDGNGSTVEEVNVVTASKPSTSSSEAPISGNSTRIPPLHRRRNCDKLSLAEKYKRLEKIGAKNPIFMAASLEEGRYGFKPLVSRNESKQEKDIDRLSDAVGMRAFMGVLEEEDVEDDDDYCDDFCQEVTNTIKTIEKGANPARVQPMMYNMQLHDTSAEHLPAEAPKCVLDDFVPYNNECNHNRGTSDGLDGLSKLCSACQGVYRLADNCFPNLINGIQCSSDKDQSDCIFLRSQSNGECKSKTIPLTILRNIGTSECENWIRETIEVPIACECYLLDKATISAVPRP</sequence>
<evidence type="ECO:0000313" key="4">
    <source>
        <dbReference type="WBParaSite" id="Pan_g9146.t1"/>
    </source>
</evidence>
<feature type="region of interest" description="Disordered" evidence="1">
    <location>
        <begin position="107"/>
        <end position="127"/>
    </location>
</feature>
<reference evidence="3" key="1">
    <citation type="journal article" date="2013" name="Genetics">
        <title>The draft genome and transcriptome of Panagrellus redivivus are shaped by the harsh demands of a free-living lifestyle.</title>
        <authorList>
            <person name="Srinivasan J."/>
            <person name="Dillman A.R."/>
            <person name="Macchietto M.G."/>
            <person name="Heikkinen L."/>
            <person name="Lakso M."/>
            <person name="Fracchia K.M."/>
            <person name="Antoshechkin I."/>
            <person name="Mortazavi A."/>
            <person name="Wong G."/>
            <person name="Sternberg P.W."/>
        </authorList>
    </citation>
    <scope>NUCLEOTIDE SEQUENCE [LARGE SCALE GENOMIC DNA]</scope>
    <source>
        <strain evidence="3">MT8872</strain>
    </source>
</reference>
<evidence type="ECO:0000313" key="3">
    <source>
        <dbReference type="Proteomes" id="UP000492821"/>
    </source>
</evidence>
<dbReference type="InterPro" id="IPR029034">
    <property type="entry name" value="Cystine-knot_cytokine"/>
</dbReference>
<protein>
    <submittedName>
        <fullName evidence="4">Protein spaetzle</fullName>
    </submittedName>
</protein>
<reference evidence="4" key="2">
    <citation type="submission" date="2020-10" db="UniProtKB">
        <authorList>
            <consortium name="WormBaseParasite"/>
        </authorList>
    </citation>
    <scope>IDENTIFICATION</scope>
</reference>
<feature type="chain" id="PRO_5028817251" evidence="2">
    <location>
        <begin position="25"/>
        <end position="378"/>
    </location>
</feature>
<dbReference type="SUPFAM" id="SSF57501">
    <property type="entry name" value="Cystine-knot cytokines"/>
    <property type="match status" value="1"/>
</dbReference>
<feature type="compositionally biased region" description="Polar residues" evidence="1">
    <location>
        <begin position="107"/>
        <end position="124"/>
    </location>
</feature>
<dbReference type="Proteomes" id="UP000492821">
    <property type="component" value="Unassembled WGS sequence"/>
</dbReference>
<dbReference type="PANTHER" id="PTHR33995">
    <property type="entry name" value="PROTEIN CBG18546"/>
    <property type="match status" value="1"/>
</dbReference>
<feature type="signal peptide" evidence="2">
    <location>
        <begin position="1"/>
        <end position="24"/>
    </location>
</feature>
<dbReference type="WBParaSite" id="Pan_g9146.t1">
    <property type="protein sequence ID" value="Pan_g9146.t1"/>
    <property type="gene ID" value="Pan_g9146"/>
</dbReference>
<dbReference type="AlphaFoldDB" id="A0A7E4WCT0"/>
<proteinExistence type="predicted"/>
<name>A0A7E4WCT0_PANRE</name>
<evidence type="ECO:0000256" key="2">
    <source>
        <dbReference type="SAM" id="SignalP"/>
    </source>
</evidence>
<keyword evidence="2" id="KW-0732">Signal</keyword>
<keyword evidence="3" id="KW-1185">Reference proteome</keyword>
<accession>A0A7E4WCT0</accession>